<dbReference type="CDD" id="cd03768">
    <property type="entry name" value="SR_ResInv"/>
    <property type="match status" value="1"/>
</dbReference>
<dbReference type="GO" id="GO:0003677">
    <property type="term" value="F:DNA binding"/>
    <property type="evidence" value="ECO:0007669"/>
    <property type="project" value="UniProtKB-KW"/>
</dbReference>
<evidence type="ECO:0000256" key="3">
    <source>
        <dbReference type="ARBA" id="ARBA00023125"/>
    </source>
</evidence>
<dbReference type="InterPro" id="IPR009057">
    <property type="entry name" value="Homeodomain-like_sf"/>
</dbReference>
<dbReference type="FunFam" id="3.40.50.1390:FF:000001">
    <property type="entry name" value="DNA recombinase"/>
    <property type="match status" value="1"/>
</dbReference>
<evidence type="ECO:0000313" key="8">
    <source>
        <dbReference type="EMBL" id="OBI31350.1"/>
    </source>
</evidence>
<feature type="active site" description="O-(5'-phospho-DNA)-serine intermediate" evidence="5 6">
    <location>
        <position position="10"/>
    </location>
</feature>
<keyword evidence="4" id="KW-0233">DNA recombination</keyword>
<keyword evidence="3" id="KW-0238">DNA-binding</keyword>
<protein>
    <submittedName>
        <fullName evidence="8">Invertase</fullName>
    </submittedName>
</protein>
<feature type="domain" description="Resolvase/invertase-type recombinase catalytic" evidence="7">
    <location>
        <begin position="2"/>
        <end position="135"/>
    </location>
</feature>
<evidence type="ECO:0000259" key="7">
    <source>
        <dbReference type="PROSITE" id="PS51736"/>
    </source>
</evidence>
<evidence type="ECO:0000256" key="2">
    <source>
        <dbReference type="ARBA" id="ARBA00022908"/>
    </source>
</evidence>
<dbReference type="Gene3D" id="3.40.50.1390">
    <property type="entry name" value="Resolvase, N-terminal catalytic domain"/>
    <property type="match status" value="1"/>
</dbReference>
<sequence>MSLLGYARVSTAEQNTQAQVDALNAAGAEQIFADTASGLRADRPALADLLTTAQEGDTVVVARLDRLGRSLPELLRLVEDLTGRGVALRSLGEQIDTSTAAGRLVLHVFGALAEFERAVMRERTVAGLAAARARGRVGGRRPALKGVRLAHAQQLRAQGVPVWEIAQLLGVGRSTVYRTLGENPVATS</sequence>
<dbReference type="InterPro" id="IPR050639">
    <property type="entry name" value="SSR_resolvase"/>
</dbReference>
<proteinExistence type="inferred from homology"/>
<evidence type="ECO:0000313" key="9">
    <source>
        <dbReference type="Proteomes" id="UP000093943"/>
    </source>
</evidence>
<dbReference type="SMART" id="SM00857">
    <property type="entry name" value="Resolvase"/>
    <property type="match status" value="1"/>
</dbReference>
<comment type="similarity">
    <text evidence="1">Belongs to the site-specific recombinase resolvase family.</text>
</comment>
<dbReference type="PROSITE" id="PS51736">
    <property type="entry name" value="RECOMBINASES_3"/>
    <property type="match status" value="1"/>
</dbReference>
<dbReference type="InterPro" id="IPR036162">
    <property type="entry name" value="Resolvase-like_N_sf"/>
</dbReference>
<dbReference type="GO" id="GO:0000150">
    <property type="term" value="F:DNA strand exchange activity"/>
    <property type="evidence" value="ECO:0007669"/>
    <property type="project" value="InterPro"/>
</dbReference>
<gene>
    <name evidence="8" type="ORF">A5710_18085</name>
</gene>
<evidence type="ECO:0000256" key="4">
    <source>
        <dbReference type="ARBA" id="ARBA00023172"/>
    </source>
</evidence>
<dbReference type="GO" id="GO:0015074">
    <property type="term" value="P:DNA integration"/>
    <property type="evidence" value="ECO:0007669"/>
    <property type="project" value="UniProtKB-KW"/>
</dbReference>
<evidence type="ECO:0000256" key="5">
    <source>
        <dbReference type="PIRSR" id="PIRSR606118-50"/>
    </source>
</evidence>
<accession>A0A1A2Y019</accession>
<dbReference type="PANTHER" id="PTHR30461:SF2">
    <property type="entry name" value="SERINE RECOMBINASE PINE-RELATED"/>
    <property type="match status" value="1"/>
</dbReference>
<reference evidence="9" key="1">
    <citation type="submission" date="2016-06" db="EMBL/GenBank/DDBJ databases">
        <authorList>
            <person name="Sutton G."/>
            <person name="Brinkac L."/>
            <person name="Sanka R."/>
            <person name="Adams M."/>
            <person name="Lau E."/>
            <person name="Sam S."/>
            <person name="Sreng N."/>
            <person name="Him V."/>
            <person name="Kerleguer A."/>
            <person name="Cheng S."/>
        </authorList>
    </citation>
    <scope>NUCLEOTIDE SEQUENCE [LARGE SCALE GENOMIC DNA]</scope>
    <source>
        <strain evidence="9">E1876</strain>
    </source>
</reference>
<comment type="caution">
    <text evidence="8">The sequence shown here is derived from an EMBL/GenBank/DDBJ whole genome shotgun (WGS) entry which is preliminary data.</text>
</comment>
<evidence type="ECO:0000256" key="1">
    <source>
        <dbReference type="ARBA" id="ARBA00009913"/>
    </source>
</evidence>
<dbReference type="Pfam" id="PF13384">
    <property type="entry name" value="HTH_23"/>
    <property type="match status" value="1"/>
</dbReference>
<dbReference type="PROSITE" id="PS00397">
    <property type="entry name" value="RECOMBINASES_1"/>
    <property type="match status" value="1"/>
</dbReference>
<evidence type="ECO:0000256" key="6">
    <source>
        <dbReference type="PROSITE-ProRule" id="PRU10137"/>
    </source>
</evidence>
<dbReference type="CDD" id="cd00569">
    <property type="entry name" value="HTH_Hin_like"/>
    <property type="match status" value="1"/>
</dbReference>
<name>A0A1A2Y019_MYCSD</name>
<dbReference type="SUPFAM" id="SSF46689">
    <property type="entry name" value="Homeodomain-like"/>
    <property type="match status" value="1"/>
</dbReference>
<dbReference type="Proteomes" id="UP000093943">
    <property type="component" value="Unassembled WGS sequence"/>
</dbReference>
<keyword evidence="2" id="KW-0229">DNA integration</keyword>
<dbReference type="Gene3D" id="1.10.10.60">
    <property type="entry name" value="Homeodomain-like"/>
    <property type="match status" value="1"/>
</dbReference>
<dbReference type="Pfam" id="PF00239">
    <property type="entry name" value="Resolvase"/>
    <property type="match status" value="1"/>
</dbReference>
<dbReference type="AlphaFoldDB" id="A0A1A2Y019"/>
<dbReference type="PROSITE" id="PS00398">
    <property type="entry name" value="RECOMBINASES_2"/>
    <property type="match status" value="1"/>
</dbReference>
<dbReference type="InterPro" id="IPR006119">
    <property type="entry name" value="Resolv_N"/>
</dbReference>
<dbReference type="PANTHER" id="PTHR30461">
    <property type="entry name" value="DNA-INVERTASE FROM LAMBDOID PROPHAGE"/>
    <property type="match status" value="1"/>
</dbReference>
<dbReference type="RefSeq" id="WP_065019087.1">
    <property type="nucleotide sequence ID" value="NZ_LZKG01000059.1"/>
</dbReference>
<dbReference type="SUPFAM" id="SSF53041">
    <property type="entry name" value="Resolvase-like"/>
    <property type="match status" value="1"/>
</dbReference>
<dbReference type="InterPro" id="IPR006118">
    <property type="entry name" value="Recombinase_CS"/>
</dbReference>
<organism evidence="8 9">
    <name type="scientific">Mycolicibacter sinensis (strain JDM601)</name>
    <name type="common">Mycobacterium sinense</name>
    <dbReference type="NCBI Taxonomy" id="875328"/>
    <lineage>
        <taxon>Bacteria</taxon>
        <taxon>Bacillati</taxon>
        <taxon>Actinomycetota</taxon>
        <taxon>Actinomycetes</taxon>
        <taxon>Mycobacteriales</taxon>
        <taxon>Mycobacteriaceae</taxon>
        <taxon>Mycolicibacter</taxon>
    </lineage>
</organism>
<dbReference type="EMBL" id="LZKG01000059">
    <property type="protein sequence ID" value="OBI31350.1"/>
    <property type="molecule type" value="Genomic_DNA"/>
</dbReference>